<gene>
    <name evidence="3" type="ORF">ACFSCW_09155</name>
</gene>
<feature type="chain" id="PRO_5046558461" evidence="1">
    <location>
        <begin position="39"/>
        <end position="790"/>
    </location>
</feature>
<dbReference type="InterPro" id="IPR024983">
    <property type="entry name" value="CHAT_dom"/>
</dbReference>
<dbReference type="EMBL" id="JBHUDY010000001">
    <property type="protein sequence ID" value="MFD1611967.1"/>
    <property type="molecule type" value="Genomic_DNA"/>
</dbReference>
<dbReference type="RefSeq" id="WP_380888543.1">
    <property type="nucleotide sequence ID" value="NZ_JBHUDY010000001.1"/>
</dbReference>
<dbReference type="Pfam" id="PF12770">
    <property type="entry name" value="CHAT"/>
    <property type="match status" value="1"/>
</dbReference>
<comment type="caution">
    <text evidence="3">The sequence shown here is derived from an EMBL/GenBank/DDBJ whole genome shotgun (WGS) entry which is preliminary data.</text>
</comment>
<evidence type="ECO:0000313" key="4">
    <source>
        <dbReference type="Proteomes" id="UP001597115"/>
    </source>
</evidence>
<keyword evidence="1" id="KW-0732">Signal</keyword>
<dbReference type="PANTHER" id="PTHR10098">
    <property type="entry name" value="RAPSYN-RELATED"/>
    <property type="match status" value="1"/>
</dbReference>
<evidence type="ECO:0000256" key="1">
    <source>
        <dbReference type="SAM" id="SignalP"/>
    </source>
</evidence>
<sequence>MKRLSWVCAGNRGLGRLPFGKIAAALFLFLTLALPWNAASATTIADVCGNEGAAVSIDGAKLDALVDQSDAVLASGAANRGDEALRTLQQVSSLGQGASASTDVQAKACLSAGRAMRVAKNGTGREAKKYLISAYRLAENAKQPGIAARAALELGFTAVAEAPPATGADSRGLNDDAEKAAADTMRACAPTLADALDREGDYFTAAAALDCAAETASAAGDKQVAAIANLRLARLSIAYASRDRVIAQMLRSDAQTRLLAAMDAGVTIPDPRIRGEVTLRAIETLLETGEADPRIAAALAALRSTTASQPGIEAYRLAMLAELARLQGQPLKGRGLLSQAILLEAQEPQPVRLSTWYLKMADADPANRAAHIAAAYRALESVRPLLPQLDPITQESMFQLRLRPVFERASEQELSAGPNDLGAIDRAQAIIERYRQAELQNVFGSECVPARDPLRPADLIPGELLLYPVLLGERVELIYATAGSNGFQRLVSPAKVGRADVAKLVDQFVSAASTGGDGWREPAHRLYDILVKPVVDAQRVDTIIVVPDGPLRSLPFAALMDGDNHFLVERARVIATPALGFADPGRSLRGQPAVLALALAKEVDLPAGRFPRLEGTVEEGEAAAGTTGILVQNFRRADLERALNGRHFDVLHLSTHASFNGRADRAFIVADGDSIPLSELRDLVADNEARGQKLFLIVLGACETAVGDDQANMGLAGAAVQAGAQSAVASLWQVNDLGTVRLMKAFYDNLRTGKSRGEALREAQLSLIKSGPELANPNIWSAFILLGGWR</sequence>
<evidence type="ECO:0000313" key="3">
    <source>
        <dbReference type="EMBL" id="MFD1611967.1"/>
    </source>
</evidence>
<feature type="signal peptide" evidence="1">
    <location>
        <begin position="1"/>
        <end position="38"/>
    </location>
</feature>
<keyword evidence="4" id="KW-1185">Reference proteome</keyword>
<dbReference type="Proteomes" id="UP001597115">
    <property type="component" value="Unassembled WGS sequence"/>
</dbReference>
<accession>A0ABW4I343</accession>
<proteinExistence type="predicted"/>
<name>A0ABW4I343_9SPHN</name>
<feature type="domain" description="CHAT" evidence="2">
    <location>
        <begin position="520"/>
        <end position="787"/>
    </location>
</feature>
<organism evidence="3 4">
    <name type="scientific">Sphingomonas tabacisoli</name>
    <dbReference type="NCBI Taxonomy" id="2249466"/>
    <lineage>
        <taxon>Bacteria</taxon>
        <taxon>Pseudomonadati</taxon>
        <taxon>Pseudomonadota</taxon>
        <taxon>Alphaproteobacteria</taxon>
        <taxon>Sphingomonadales</taxon>
        <taxon>Sphingomonadaceae</taxon>
        <taxon>Sphingomonas</taxon>
    </lineage>
</organism>
<protein>
    <submittedName>
        <fullName evidence="3">CHAT domain-containing protein</fullName>
    </submittedName>
</protein>
<evidence type="ECO:0000259" key="2">
    <source>
        <dbReference type="Pfam" id="PF12770"/>
    </source>
</evidence>
<reference evidence="4" key="1">
    <citation type="journal article" date="2019" name="Int. J. Syst. Evol. Microbiol.">
        <title>The Global Catalogue of Microorganisms (GCM) 10K type strain sequencing project: providing services to taxonomists for standard genome sequencing and annotation.</title>
        <authorList>
            <consortium name="The Broad Institute Genomics Platform"/>
            <consortium name="The Broad Institute Genome Sequencing Center for Infectious Disease"/>
            <person name="Wu L."/>
            <person name="Ma J."/>
        </authorList>
    </citation>
    <scope>NUCLEOTIDE SEQUENCE [LARGE SCALE GENOMIC DNA]</scope>
    <source>
        <strain evidence="4">CGMCC 1.16275</strain>
    </source>
</reference>